<evidence type="ECO:0000256" key="3">
    <source>
        <dbReference type="ARBA" id="ARBA00023002"/>
    </source>
</evidence>
<dbReference type="PIRSF" id="PIRSF000857">
    <property type="entry name" value="PAPS_reductase"/>
    <property type="match status" value="1"/>
</dbReference>
<keyword evidence="3 12" id="KW-0560">Oxidoreductase</keyword>
<feature type="binding site" evidence="12">
    <location>
        <position position="206"/>
    </location>
    <ligand>
        <name>[4Fe-4S] cluster</name>
        <dbReference type="ChEBI" id="CHEBI:49883"/>
    </ligand>
</feature>
<organism evidence="15 16">
    <name type="scientific">Ectobacillus funiculus</name>
    <dbReference type="NCBI Taxonomy" id="137993"/>
    <lineage>
        <taxon>Bacteria</taxon>
        <taxon>Bacillati</taxon>
        <taxon>Bacillota</taxon>
        <taxon>Bacilli</taxon>
        <taxon>Bacillales</taxon>
        <taxon>Bacillaceae</taxon>
        <taxon>Ectobacillus</taxon>
    </lineage>
</organism>
<evidence type="ECO:0000259" key="14">
    <source>
        <dbReference type="Pfam" id="PF01507"/>
    </source>
</evidence>
<keyword evidence="4 12" id="KW-0408">Iron</keyword>
<dbReference type="PANTHER" id="PTHR46509:SF1">
    <property type="entry name" value="PHOSPHOADENOSINE PHOSPHOSULFATE REDUCTASE"/>
    <property type="match status" value="1"/>
</dbReference>
<dbReference type="Gene3D" id="3.40.50.620">
    <property type="entry name" value="HUPs"/>
    <property type="match status" value="1"/>
</dbReference>
<dbReference type="EC" id="1.8.4.10" evidence="8 12"/>
<comment type="cofactor">
    <cofactor evidence="12">
        <name>[4Fe-4S] cluster</name>
        <dbReference type="ChEBI" id="CHEBI:49883"/>
    </cofactor>
    <text evidence="12">Binds 1 [4Fe-4S] cluster per subunit.</text>
</comment>
<feature type="region of interest" description="Disordered" evidence="13">
    <location>
        <begin position="210"/>
        <end position="233"/>
    </location>
</feature>
<evidence type="ECO:0000256" key="13">
    <source>
        <dbReference type="SAM" id="MobiDB-lite"/>
    </source>
</evidence>
<dbReference type="GO" id="GO:0004604">
    <property type="term" value="F:phosphoadenylyl-sulfate reductase (thioredoxin) activity"/>
    <property type="evidence" value="ECO:0007669"/>
    <property type="project" value="UniProtKB-EC"/>
</dbReference>
<dbReference type="NCBIfam" id="NF002537">
    <property type="entry name" value="PRK02090.1"/>
    <property type="match status" value="1"/>
</dbReference>
<dbReference type="NCBIfam" id="TIGR00434">
    <property type="entry name" value="cysH"/>
    <property type="match status" value="1"/>
</dbReference>
<evidence type="ECO:0000256" key="1">
    <source>
        <dbReference type="ARBA" id="ARBA00009732"/>
    </source>
</evidence>
<evidence type="ECO:0000256" key="7">
    <source>
        <dbReference type="ARBA" id="ARBA00024327"/>
    </source>
</evidence>
<dbReference type="Pfam" id="PF01507">
    <property type="entry name" value="PAPS_reduct"/>
    <property type="match status" value="1"/>
</dbReference>
<dbReference type="InterPro" id="IPR011798">
    <property type="entry name" value="APS_reductase"/>
</dbReference>
<feature type="domain" description="Phosphoadenosine phosphosulphate reductase" evidence="14">
    <location>
        <begin position="38"/>
        <end position="209"/>
    </location>
</feature>
<dbReference type="RefSeq" id="WP_379948050.1">
    <property type="nucleotide sequence ID" value="NZ_JBHMAF010000017.1"/>
</dbReference>
<evidence type="ECO:0000256" key="4">
    <source>
        <dbReference type="ARBA" id="ARBA00023004"/>
    </source>
</evidence>
<keyword evidence="16" id="KW-1185">Reference proteome</keyword>
<comment type="function">
    <text evidence="6 12">Catalyzes the formation of sulfite from adenosine 5'-phosphosulfate (APS) using thioredoxin as an electron donor.</text>
</comment>
<evidence type="ECO:0000256" key="6">
    <source>
        <dbReference type="ARBA" id="ARBA00024298"/>
    </source>
</evidence>
<comment type="similarity">
    <text evidence="1 12">Belongs to the PAPS reductase family. CysH subfamily.</text>
</comment>
<evidence type="ECO:0000256" key="9">
    <source>
        <dbReference type="ARBA" id="ARBA00029514"/>
    </source>
</evidence>
<feature type="binding site" evidence="12">
    <location>
        <position position="120"/>
    </location>
    <ligand>
        <name>[4Fe-4S] cluster</name>
        <dbReference type="ChEBI" id="CHEBI:49883"/>
    </ligand>
</feature>
<dbReference type="InterPro" id="IPR002500">
    <property type="entry name" value="PAPS_reduct_dom"/>
</dbReference>
<evidence type="ECO:0000256" key="10">
    <source>
        <dbReference type="ARBA" id="ARBA00030894"/>
    </source>
</evidence>
<comment type="subcellular location">
    <subcellularLocation>
        <location evidence="12">Cytoplasm</location>
    </subcellularLocation>
</comment>
<dbReference type="InterPro" id="IPR004511">
    <property type="entry name" value="PAPS/APS_Rdtase"/>
</dbReference>
<dbReference type="SUPFAM" id="SSF52402">
    <property type="entry name" value="Adenine nucleotide alpha hydrolases-like"/>
    <property type="match status" value="1"/>
</dbReference>
<evidence type="ECO:0000256" key="11">
    <source>
        <dbReference type="ARBA" id="ARBA00032041"/>
    </source>
</evidence>
<evidence type="ECO:0000313" key="15">
    <source>
        <dbReference type="EMBL" id="MFB9757792.1"/>
    </source>
</evidence>
<keyword evidence="2 12" id="KW-0963">Cytoplasm</keyword>
<evidence type="ECO:0000256" key="2">
    <source>
        <dbReference type="ARBA" id="ARBA00022490"/>
    </source>
</evidence>
<comment type="catalytic activity">
    <reaction evidence="12">
        <text>[thioredoxin]-disulfide + sulfite + AMP + 2 H(+) = adenosine 5'-phosphosulfate + [thioredoxin]-dithiol</text>
        <dbReference type="Rhea" id="RHEA:21976"/>
        <dbReference type="Rhea" id="RHEA-COMP:10698"/>
        <dbReference type="Rhea" id="RHEA-COMP:10700"/>
        <dbReference type="ChEBI" id="CHEBI:15378"/>
        <dbReference type="ChEBI" id="CHEBI:17359"/>
        <dbReference type="ChEBI" id="CHEBI:29950"/>
        <dbReference type="ChEBI" id="CHEBI:50058"/>
        <dbReference type="ChEBI" id="CHEBI:58243"/>
        <dbReference type="ChEBI" id="CHEBI:456215"/>
        <dbReference type="EC" id="1.8.4.10"/>
    </reaction>
</comment>
<evidence type="ECO:0000256" key="12">
    <source>
        <dbReference type="HAMAP-Rule" id="MF_00063"/>
    </source>
</evidence>
<dbReference type="Proteomes" id="UP001589609">
    <property type="component" value="Unassembled WGS sequence"/>
</dbReference>
<keyword evidence="12" id="KW-0479">Metal-binding</keyword>
<name>A0ABV5WBM7_9BACI</name>
<evidence type="ECO:0000256" key="5">
    <source>
        <dbReference type="ARBA" id="ARBA00023014"/>
    </source>
</evidence>
<accession>A0ABV5WBM7</accession>
<feature type="active site" description="Nucleophile; cysteine thiosulfonate intermediate" evidence="12">
    <location>
        <position position="229"/>
    </location>
</feature>
<evidence type="ECO:0000256" key="8">
    <source>
        <dbReference type="ARBA" id="ARBA00024386"/>
    </source>
</evidence>
<dbReference type="NCBIfam" id="TIGR02055">
    <property type="entry name" value="APS_reductase"/>
    <property type="match status" value="1"/>
</dbReference>
<dbReference type="PANTHER" id="PTHR46509">
    <property type="entry name" value="PHOSPHOADENOSINE PHOSPHOSULFATE REDUCTASE"/>
    <property type="match status" value="1"/>
</dbReference>
<protein>
    <recommendedName>
        <fullName evidence="9 12">Adenosine 5'-phosphosulfate reductase</fullName>
        <shortName evidence="12">APS reductase</shortName>
        <ecNumber evidence="8 12">1.8.4.10</ecNumber>
    </recommendedName>
    <alternativeName>
        <fullName evidence="11 12">5'-adenylylsulfate reductase</fullName>
    </alternativeName>
    <alternativeName>
        <fullName evidence="10 12">Thioredoxin-dependent 5'-adenylylsulfate reductase</fullName>
    </alternativeName>
</protein>
<proteinExistence type="inferred from homology"/>
<gene>
    <name evidence="12" type="primary">cysH</name>
    <name evidence="15" type="ORF">ACFFMS_04440</name>
</gene>
<reference evidence="15 16" key="1">
    <citation type="submission" date="2024-09" db="EMBL/GenBank/DDBJ databases">
        <authorList>
            <person name="Sun Q."/>
            <person name="Mori K."/>
        </authorList>
    </citation>
    <scope>NUCLEOTIDE SEQUENCE [LARGE SCALE GENOMIC DNA]</scope>
    <source>
        <strain evidence="15 16">JCM 11201</strain>
    </source>
</reference>
<dbReference type="HAMAP" id="MF_00063">
    <property type="entry name" value="CysH"/>
    <property type="match status" value="1"/>
</dbReference>
<evidence type="ECO:0000313" key="16">
    <source>
        <dbReference type="Proteomes" id="UP001589609"/>
    </source>
</evidence>
<feature type="compositionally biased region" description="Low complexity" evidence="13">
    <location>
        <begin position="210"/>
        <end position="225"/>
    </location>
</feature>
<dbReference type="InterPro" id="IPR014729">
    <property type="entry name" value="Rossmann-like_a/b/a_fold"/>
</dbReference>
<comment type="caution">
    <text evidence="15">The sequence shown here is derived from an EMBL/GenBank/DDBJ whole genome shotgun (WGS) entry which is preliminary data.</text>
</comment>
<feature type="binding site" evidence="12">
    <location>
        <position position="203"/>
    </location>
    <ligand>
        <name>[4Fe-4S] cluster</name>
        <dbReference type="ChEBI" id="CHEBI:49883"/>
    </ligand>
</feature>
<feature type="binding site" evidence="12">
    <location>
        <position position="121"/>
    </location>
    <ligand>
        <name>[4Fe-4S] cluster</name>
        <dbReference type="ChEBI" id="CHEBI:49883"/>
    </ligand>
</feature>
<dbReference type="CDD" id="cd23945">
    <property type="entry name" value="PAPS_reductase"/>
    <property type="match status" value="1"/>
</dbReference>
<dbReference type="EMBL" id="JBHMAF010000017">
    <property type="protein sequence ID" value="MFB9757792.1"/>
    <property type="molecule type" value="Genomic_DNA"/>
</dbReference>
<sequence>MLTYETWDAPSIDFNEDDETKGALSVLRWAYDHYGDDVVYACSFGVEGMILLHLIDQVKPDAKVVFLDTDLHFKETYELIERVEERFPRLQIVLQKPELTLEEQAAEHGAELWKSNPNACCNIRKIVPLEKALAQGKAWISGLRREQSPTRQNVQFLNHDHRFHSIKVCPLIHWTWKEVWRYVYKHDLPYNPLHDIGYPSIGCEVCTRPSEGGSSDRSGRWSGTGKTECGLHQ</sequence>
<keyword evidence="5 12" id="KW-0411">Iron-sulfur</keyword>
<comment type="pathway">
    <text evidence="7 12">Sulfur metabolism; hydrogen sulfide biosynthesis; sulfite from sulfate.</text>
</comment>